<dbReference type="EMBL" id="CALNXJ010000009">
    <property type="protein sequence ID" value="CAH3105122.1"/>
    <property type="molecule type" value="Genomic_DNA"/>
</dbReference>
<evidence type="ECO:0000313" key="3">
    <source>
        <dbReference type="EMBL" id="CAH3105122.1"/>
    </source>
</evidence>
<dbReference type="Proteomes" id="UP001159428">
    <property type="component" value="Unassembled WGS sequence"/>
</dbReference>
<proteinExistence type="predicted"/>
<gene>
    <name evidence="3" type="ORF">PMEA_00035039</name>
</gene>
<protein>
    <recommendedName>
        <fullName evidence="2">Fibronectin type-III domain-containing protein</fullName>
    </recommendedName>
</protein>
<feature type="domain" description="Fibronectin type-III" evidence="2">
    <location>
        <begin position="147"/>
        <end position="225"/>
    </location>
</feature>
<comment type="caution">
    <text evidence="3">The sequence shown here is derived from an EMBL/GenBank/DDBJ whole genome shotgun (WGS) entry which is preliminary data.</text>
</comment>
<dbReference type="InterPro" id="IPR036116">
    <property type="entry name" value="FN3_sf"/>
</dbReference>
<organism evidence="3 4">
    <name type="scientific">Pocillopora meandrina</name>
    <dbReference type="NCBI Taxonomy" id="46732"/>
    <lineage>
        <taxon>Eukaryota</taxon>
        <taxon>Metazoa</taxon>
        <taxon>Cnidaria</taxon>
        <taxon>Anthozoa</taxon>
        <taxon>Hexacorallia</taxon>
        <taxon>Scleractinia</taxon>
        <taxon>Astrocoeniina</taxon>
        <taxon>Pocilloporidae</taxon>
        <taxon>Pocillopora</taxon>
    </lineage>
</organism>
<sequence length="493" mass="54924">MEVISIQGNFTILRPEKPVLHAFGWPNPTCVTASVKTIDMDEIVSYADLFLGECCPDDSFNPSGKCSSNMTGLIQGGRCLHNEDDSRSLTDKVLNCTVCNNSQMCEFFKWLSKKKTVCVYFKVTTLNGSVCPSCFCRSYLDILVIPPVRSLQLLPVSRRKLTVLWERPEGIHSETLTYKVILRDHLGKCQGNMEEVMDNVQGNKTKNAFSFTNLMPWSSYSVIVCPSMRTINVNKTTCTCGDYQHQPEGPVFNQTLPEEPTERPDIRPCEAQCSETNFTVTLKWKANNLLIWNGIPKKSVIRIYRRNSSSQSIEHMHQTKSLTGSPIITVHFSLEPNYNGSLLRYSVGKLNSKVKYSYEVQFCSNGGCGPSAMAALSCDSCELLGLPSVLENPTTKALNKNEDNSDYTVTLWATVGVVSICSFVAVVVIVWTAKRKSNRHGNLQLRDRVGSLPNNIYEGSDCTDKASDSEPYSVLLSSETQLLNGTEQDTEQV</sequence>
<keyword evidence="1" id="KW-0472">Membrane</keyword>
<evidence type="ECO:0000259" key="2">
    <source>
        <dbReference type="Pfam" id="PF00041"/>
    </source>
</evidence>
<evidence type="ECO:0000313" key="4">
    <source>
        <dbReference type="Proteomes" id="UP001159428"/>
    </source>
</evidence>
<dbReference type="CDD" id="cd00063">
    <property type="entry name" value="FN3"/>
    <property type="match status" value="1"/>
</dbReference>
<keyword evidence="4" id="KW-1185">Reference proteome</keyword>
<keyword evidence="1" id="KW-0812">Transmembrane</keyword>
<feature type="transmembrane region" description="Helical" evidence="1">
    <location>
        <begin position="409"/>
        <end position="433"/>
    </location>
</feature>
<keyword evidence="1" id="KW-1133">Transmembrane helix</keyword>
<evidence type="ECO:0000256" key="1">
    <source>
        <dbReference type="SAM" id="Phobius"/>
    </source>
</evidence>
<dbReference type="Gene3D" id="2.60.40.10">
    <property type="entry name" value="Immunoglobulins"/>
    <property type="match status" value="1"/>
</dbReference>
<reference evidence="3 4" key="1">
    <citation type="submission" date="2022-05" db="EMBL/GenBank/DDBJ databases">
        <authorList>
            <consortium name="Genoscope - CEA"/>
            <person name="William W."/>
        </authorList>
    </citation>
    <scope>NUCLEOTIDE SEQUENCE [LARGE SCALE GENOMIC DNA]</scope>
</reference>
<dbReference type="Pfam" id="PF00041">
    <property type="entry name" value="fn3"/>
    <property type="match status" value="1"/>
</dbReference>
<dbReference type="SUPFAM" id="SSF49265">
    <property type="entry name" value="Fibronectin type III"/>
    <property type="match status" value="1"/>
</dbReference>
<dbReference type="AlphaFoldDB" id="A0AAU9W826"/>
<accession>A0AAU9W826</accession>
<name>A0AAU9W826_9CNID</name>
<dbReference type="InterPro" id="IPR003961">
    <property type="entry name" value="FN3_dom"/>
</dbReference>
<dbReference type="InterPro" id="IPR013783">
    <property type="entry name" value="Ig-like_fold"/>
</dbReference>